<evidence type="ECO:0000256" key="2">
    <source>
        <dbReference type="SAM" id="Phobius"/>
    </source>
</evidence>
<dbReference type="Proteomes" id="UP001596223">
    <property type="component" value="Unassembled WGS sequence"/>
</dbReference>
<gene>
    <name evidence="4" type="ORF">ACFP3H_13630</name>
</gene>
<feature type="transmembrane region" description="Helical" evidence="2">
    <location>
        <begin position="327"/>
        <end position="349"/>
    </location>
</feature>
<keyword evidence="2" id="KW-0812">Transmembrane</keyword>
<accession>A0ABW1JSK6</accession>
<organism evidence="4 5">
    <name type="scientific">Nocardia lasii</name>
    <dbReference type="NCBI Taxonomy" id="1616107"/>
    <lineage>
        <taxon>Bacteria</taxon>
        <taxon>Bacillati</taxon>
        <taxon>Actinomycetota</taxon>
        <taxon>Actinomycetes</taxon>
        <taxon>Mycobacteriales</taxon>
        <taxon>Nocardiaceae</taxon>
        <taxon>Nocardia</taxon>
    </lineage>
</organism>
<reference evidence="5" key="1">
    <citation type="journal article" date="2019" name="Int. J. Syst. Evol. Microbiol.">
        <title>The Global Catalogue of Microorganisms (GCM) 10K type strain sequencing project: providing services to taxonomists for standard genome sequencing and annotation.</title>
        <authorList>
            <consortium name="The Broad Institute Genomics Platform"/>
            <consortium name="The Broad Institute Genome Sequencing Center for Infectious Disease"/>
            <person name="Wu L."/>
            <person name="Ma J."/>
        </authorList>
    </citation>
    <scope>NUCLEOTIDE SEQUENCE [LARGE SCALE GENOMIC DNA]</scope>
    <source>
        <strain evidence="5">CCUG 36956</strain>
    </source>
</reference>
<dbReference type="EMBL" id="JBHSQN010000009">
    <property type="protein sequence ID" value="MFC6012094.1"/>
    <property type="molecule type" value="Genomic_DNA"/>
</dbReference>
<protein>
    <recommendedName>
        <fullName evidence="3">DUF8176 domain-containing protein</fullName>
    </recommendedName>
</protein>
<evidence type="ECO:0000313" key="5">
    <source>
        <dbReference type="Proteomes" id="UP001596223"/>
    </source>
</evidence>
<keyword evidence="2" id="KW-0472">Membrane</keyword>
<feature type="region of interest" description="Disordered" evidence="1">
    <location>
        <begin position="70"/>
        <end position="311"/>
    </location>
</feature>
<comment type="caution">
    <text evidence="4">The sequence shown here is derived from an EMBL/GenBank/DDBJ whole genome shotgun (WGS) entry which is preliminary data.</text>
</comment>
<dbReference type="InterPro" id="IPR058489">
    <property type="entry name" value="DUF8176"/>
</dbReference>
<dbReference type="RefSeq" id="WP_378605023.1">
    <property type="nucleotide sequence ID" value="NZ_JBHSQN010000009.1"/>
</dbReference>
<keyword evidence="2" id="KW-1133">Transmembrane helix</keyword>
<feature type="domain" description="DUF8176" evidence="3">
    <location>
        <begin position="375"/>
        <end position="495"/>
    </location>
</feature>
<evidence type="ECO:0000259" key="3">
    <source>
        <dbReference type="Pfam" id="PF26527"/>
    </source>
</evidence>
<name>A0ABW1JSK6_9NOCA</name>
<dbReference type="Pfam" id="PF26527">
    <property type="entry name" value="DUF8176"/>
    <property type="match status" value="1"/>
</dbReference>
<feature type="compositionally biased region" description="Basic and acidic residues" evidence="1">
    <location>
        <begin position="1"/>
        <end position="11"/>
    </location>
</feature>
<evidence type="ECO:0000256" key="1">
    <source>
        <dbReference type="SAM" id="MobiDB-lite"/>
    </source>
</evidence>
<keyword evidence="5" id="KW-1185">Reference proteome</keyword>
<proteinExistence type="predicted"/>
<evidence type="ECO:0000313" key="4">
    <source>
        <dbReference type="EMBL" id="MFC6012094.1"/>
    </source>
</evidence>
<feature type="region of interest" description="Disordered" evidence="1">
    <location>
        <begin position="1"/>
        <end position="41"/>
    </location>
</feature>
<sequence>MTPIRRARDLGAPRPRRLTEQSVGGARHRIEGGPTTPAGIPIIASESEREPEYDNVVPIDAAYPTDRLPVVGGKFDPGARHSLPDAADEPEPFAAEHDRPFAIEDNGPDTDEFPIVTPDLWDDTSHPVTPRPAAHRAPDTFPPHLTLDLDFDTPNPAYGTVPPARPADRYSTDTFAAVPTIDGRPTDTFPPVADPYRADARTAAPTIDSRTTDTYPPVADPYGADAAPTVGRPTDTFPPRPAADPYGADSFSAARRPADTYPPRSSADQREAETFPPRATPAEDEARTYPPRPTADAADESSRTAPDYGRDDEAFARMIDRSPRRRVPLWIAPLAASVAGAVLIGGTYLQLRGPAPESTAASTPLSAPAVNPLASQCPTVESGNTVRGNGSGGTDSGVAAILAFQHAYYVARSGDQARTLLAPDAVAPPADAIQAGIDATPVGTGHCVEITSITVPGQYRVTVTVYPPDAVPYSYSAQLVETAAVGTKTLITAIAPAR</sequence>